<dbReference type="Gramene" id="OMO67819">
    <property type="protein sequence ID" value="OMO67819"/>
    <property type="gene ID" value="CCACVL1_20299"/>
</dbReference>
<dbReference type="OMA" id="NEIWATS"/>
<proteinExistence type="predicted"/>
<evidence type="ECO:0000313" key="2">
    <source>
        <dbReference type="Proteomes" id="UP000188268"/>
    </source>
</evidence>
<keyword evidence="1" id="KW-0413">Isomerase</keyword>
<name>A0A1R3HBV4_COCAP</name>
<dbReference type="AlphaFoldDB" id="A0A1R3HBV4"/>
<dbReference type="EMBL" id="AWWV01012355">
    <property type="protein sequence ID" value="OMO67819.1"/>
    <property type="molecule type" value="Genomic_DNA"/>
</dbReference>
<comment type="caution">
    <text evidence="1">The sequence shown here is derived from an EMBL/GenBank/DDBJ whole genome shotgun (WGS) entry which is preliminary data.</text>
</comment>
<sequence length="103" mass="10990">MMEFQGHNIMEGNEIWATSTHANQPPPLSSAELTLRFSALAVTPKSMPSTSSPRVMLGFGCAKCESKRRLTSPARPMQRLSVSPATVTSTLPTLSLVATSASL</sequence>
<accession>A0A1R3HBV4</accession>
<protein>
    <submittedName>
        <fullName evidence="1">Putative DNA topoisomerase I (ISS) protein</fullName>
    </submittedName>
</protein>
<gene>
    <name evidence="1" type="ORF">CCACVL1_20299</name>
</gene>
<dbReference type="GO" id="GO:0016853">
    <property type="term" value="F:isomerase activity"/>
    <property type="evidence" value="ECO:0007669"/>
    <property type="project" value="UniProtKB-KW"/>
</dbReference>
<keyword evidence="2" id="KW-1185">Reference proteome</keyword>
<reference evidence="1 2" key="1">
    <citation type="submission" date="2013-09" db="EMBL/GenBank/DDBJ databases">
        <title>Corchorus capsularis genome sequencing.</title>
        <authorList>
            <person name="Alam M."/>
            <person name="Haque M.S."/>
            <person name="Islam M.S."/>
            <person name="Emdad E.M."/>
            <person name="Islam M.M."/>
            <person name="Ahmed B."/>
            <person name="Halim A."/>
            <person name="Hossen Q.M.M."/>
            <person name="Hossain M.Z."/>
            <person name="Ahmed R."/>
            <person name="Khan M.M."/>
            <person name="Islam R."/>
            <person name="Rashid M.M."/>
            <person name="Khan S.A."/>
            <person name="Rahman M.S."/>
            <person name="Alam M."/>
        </authorList>
    </citation>
    <scope>NUCLEOTIDE SEQUENCE [LARGE SCALE GENOMIC DNA]</scope>
    <source>
        <strain evidence="2">cv. CVL-1</strain>
        <tissue evidence="1">Whole seedling</tissue>
    </source>
</reference>
<organism evidence="1 2">
    <name type="scientific">Corchorus capsularis</name>
    <name type="common">Jute</name>
    <dbReference type="NCBI Taxonomy" id="210143"/>
    <lineage>
        <taxon>Eukaryota</taxon>
        <taxon>Viridiplantae</taxon>
        <taxon>Streptophyta</taxon>
        <taxon>Embryophyta</taxon>
        <taxon>Tracheophyta</taxon>
        <taxon>Spermatophyta</taxon>
        <taxon>Magnoliopsida</taxon>
        <taxon>eudicotyledons</taxon>
        <taxon>Gunneridae</taxon>
        <taxon>Pentapetalae</taxon>
        <taxon>rosids</taxon>
        <taxon>malvids</taxon>
        <taxon>Malvales</taxon>
        <taxon>Malvaceae</taxon>
        <taxon>Grewioideae</taxon>
        <taxon>Apeibeae</taxon>
        <taxon>Corchorus</taxon>
    </lineage>
</organism>
<evidence type="ECO:0000313" key="1">
    <source>
        <dbReference type="EMBL" id="OMO67819.1"/>
    </source>
</evidence>
<dbReference type="Proteomes" id="UP000188268">
    <property type="component" value="Unassembled WGS sequence"/>
</dbReference>